<evidence type="ECO:0000313" key="2">
    <source>
        <dbReference type="EMBL" id="RWS18423.1"/>
    </source>
</evidence>
<dbReference type="InterPro" id="IPR014756">
    <property type="entry name" value="Ig_E-set"/>
</dbReference>
<dbReference type="Pfam" id="PF01833">
    <property type="entry name" value="TIG"/>
    <property type="match status" value="1"/>
</dbReference>
<reference evidence="2 3" key="1">
    <citation type="journal article" date="2018" name="Gigascience">
        <title>Genomes of trombidid mites reveal novel predicted allergens and laterally-transferred genes associated with secondary metabolism.</title>
        <authorList>
            <person name="Dong X."/>
            <person name="Chaisiri K."/>
            <person name="Xia D."/>
            <person name="Armstrong S.D."/>
            <person name="Fang Y."/>
            <person name="Donnelly M.J."/>
            <person name="Kadowaki T."/>
            <person name="McGarry J.W."/>
            <person name="Darby A.C."/>
            <person name="Makepeace B.L."/>
        </authorList>
    </citation>
    <scope>NUCLEOTIDE SEQUENCE [LARGE SCALE GENOMIC DNA]</scope>
    <source>
        <strain evidence="2">UoL-UT</strain>
    </source>
</reference>
<dbReference type="OrthoDB" id="6417648at2759"/>
<organism evidence="2 3">
    <name type="scientific">Leptotrombidium deliense</name>
    <dbReference type="NCBI Taxonomy" id="299467"/>
    <lineage>
        <taxon>Eukaryota</taxon>
        <taxon>Metazoa</taxon>
        <taxon>Ecdysozoa</taxon>
        <taxon>Arthropoda</taxon>
        <taxon>Chelicerata</taxon>
        <taxon>Arachnida</taxon>
        <taxon>Acari</taxon>
        <taxon>Acariformes</taxon>
        <taxon>Trombidiformes</taxon>
        <taxon>Prostigmata</taxon>
        <taxon>Anystina</taxon>
        <taxon>Parasitengona</taxon>
        <taxon>Trombiculoidea</taxon>
        <taxon>Trombiculidae</taxon>
        <taxon>Leptotrombidium</taxon>
    </lineage>
</organism>
<dbReference type="STRING" id="299467.A0A443RT11"/>
<dbReference type="SMART" id="SM00429">
    <property type="entry name" value="IPT"/>
    <property type="match status" value="2"/>
</dbReference>
<keyword evidence="2" id="KW-0675">Receptor</keyword>
<dbReference type="Proteomes" id="UP000288716">
    <property type="component" value="Unassembled WGS sequence"/>
</dbReference>
<dbReference type="VEuPathDB" id="VectorBase:LDEU013617"/>
<proteinExistence type="predicted"/>
<dbReference type="PANTHER" id="PTHR22625:SF70">
    <property type="entry name" value="PLEXIN A, ISOFORM A"/>
    <property type="match status" value="1"/>
</dbReference>
<dbReference type="InterPro" id="IPR031148">
    <property type="entry name" value="Plexin"/>
</dbReference>
<dbReference type="SUPFAM" id="SSF81296">
    <property type="entry name" value="E set domains"/>
    <property type="match status" value="1"/>
</dbReference>
<dbReference type="EMBL" id="NCKV01039952">
    <property type="protein sequence ID" value="RWS18423.1"/>
    <property type="molecule type" value="Genomic_DNA"/>
</dbReference>
<accession>A0A443RT11</accession>
<dbReference type="InterPro" id="IPR002909">
    <property type="entry name" value="IPT_dom"/>
</dbReference>
<dbReference type="AlphaFoldDB" id="A0A443RT11"/>
<feature type="non-terminal residue" evidence="2">
    <location>
        <position position="251"/>
    </location>
</feature>
<feature type="non-terminal residue" evidence="2">
    <location>
        <position position="1"/>
    </location>
</feature>
<name>A0A443RT11_9ACAR</name>
<protein>
    <submittedName>
        <fullName evidence="2">Hepatocyte growth factor receptor-like protein</fullName>
    </submittedName>
</protein>
<dbReference type="Gene3D" id="2.60.40.10">
    <property type="entry name" value="Immunoglobulins"/>
    <property type="match status" value="1"/>
</dbReference>
<gene>
    <name evidence="2" type="ORF">B4U80_07192</name>
</gene>
<feature type="domain" description="IPT/TIG" evidence="1">
    <location>
        <begin position="103"/>
        <end position="202"/>
    </location>
</feature>
<keyword evidence="3" id="KW-1185">Reference proteome</keyword>
<evidence type="ECO:0000259" key="1">
    <source>
        <dbReference type="SMART" id="SM00429"/>
    </source>
</evidence>
<dbReference type="PANTHER" id="PTHR22625">
    <property type="entry name" value="PLEXIN"/>
    <property type="match status" value="1"/>
</dbReference>
<comment type="caution">
    <text evidence="2">The sequence shown here is derived from an EMBL/GenBank/DDBJ whole genome shotgun (WGS) entry which is preliminary data.</text>
</comment>
<sequence length="251" mass="27423">YDIIGTAYSNNSFAYSLPVVHGLKPHFGPLSGGTNVTIFGQHLNVGGKREVKLNGVNCTVVEIDNDGIICKSGSNTFHSGNDIVVFIDNHAISSNLTFTYMSDPVFLGVDGLTSIERGGMNVTVKGRNLNHVASPTMVVRFFSPQKEEIARLESPCIVQNNGIEMKCKTPKLPKHLRPDRKDTAIQSSASFSMDGAPEFNVIGVNNSDSVTLLYFADPVFKAEDEVQQVNLNDRVLVIHGEHLSNKYQVKV</sequence>
<evidence type="ECO:0000313" key="3">
    <source>
        <dbReference type="Proteomes" id="UP000288716"/>
    </source>
</evidence>
<feature type="domain" description="IPT/TIG" evidence="1">
    <location>
        <begin position="17"/>
        <end position="101"/>
    </location>
</feature>
<dbReference type="GO" id="GO:0017154">
    <property type="term" value="F:semaphorin receptor activity"/>
    <property type="evidence" value="ECO:0007669"/>
    <property type="project" value="InterPro"/>
</dbReference>
<dbReference type="InterPro" id="IPR013783">
    <property type="entry name" value="Ig-like_fold"/>
</dbReference>